<dbReference type="FunFam" id="3.40.50.12650:FF:000001">
    <property type="entry name" value="DNA cross-link repair 1A"/>
    <property type="match status" value="1"/>
</dbReference>
<evidence type="ECO:0000313" key="9">
    <source>
        <dbReference type="EMBL" id="JAS59420.1"/>
    </source>
</evidence>
<dbReference type="InterPro" id="IPR011084">
    <property type="entry name" value="DRMBL"/>
</dbReference>
<evidence type="ECO:0000256" key="5">
    <source>
        <dbReference type="ARBA" id="ARBA00023242"/>
    </source>
</evidence>
<dbReference type="GO" id="GO:0035312">
    <property type="term" value="F:5'-3' DNA exonuclease activity"/>
    <property type="evidence" value="ECO:0007669"/>
    <property type="project" value="TreeGrafter"/>
</dbReference>
<evidence type="ECO:0000256" key="4">
    <source>
        <dbReference type="ARBA" id="ARBA00023204"/>
    </source>
</evidence>
<proteinExistence type="inferred from homology"/>
<evidence type="ECO:0000259" key="8">
    <source>
        <dbReference type="Pfam" id="PF07522"/>
    </source>
</evidence>
<accession>A0A1B6GAG8</accession>
<evidence type="ECO:0000256" key="1">
    <source>
        <dbReference type="ARBA" id="ARBA00004123"/>
    </source>
</evidence>
<keyword evidence="3" id="KW-0227">DNA damage</keyword>
<evidence type="ECO:0000256" key="2">
    <source>
        <dbReference type="ARBA" id="ARBA00010304"/>
    </source>
</evidence>
<comment type="subcellular location">
    <subcellularLocation>
        <location evidence="1">Nucleus</location>
    </subcellularLocation>
</comment>
<dbReference type="EMBL" id="GECZ01010349">
    <property type="protein sequence ID" value="JAS59420.1"/>
    <property type="molecule type" value="Transcribed_RNA"/>
</dbReference>
<dbReference type="PANTHER" id="PTHR23240">
    <property type="entry name" value="DNA CROSS-LINK REPAIR PROTEIN PSO2/SNM1-RELATED"/>
    <property type="match status" value="1"/>
</dbReference>
<dbReference type="AlphaFoldDB" id="A0A1B6GAG8"/>
<dbReference type="SUPFAM" id="SSF56281">
    <property type="entry name" value="Metallo-hydrolase/oxidoreductase"/>
    <property type="match status" value="1"/>
</dbReference>
<dbReference type="CDD" id="cd16273">
    <property type="entry name" value="SNM1A-1C-like_MBL-fold"/>
    <property type="match status" value="1"/>
</dbReference>
<dbReference type="Pfam" id="PF07522">
    <property type="entry name" value="DRMBL"/>
    <property type="match status" value="1"/>
</dbReference>
<comment type="similarity">
    <text evidence="2">Belongs to the DNA repair metallo-beta-lactamase (DRMBL) family.</text>
</comment>
<keyword evidence="4" id="KW-0234">DNA repair</keyword>
<feature type="domain" description="DNA repair metallo-beta-lactamase" evidence="8">
    <location>
        <begin position="232"/>
        <end position="333"/>
    </location>
</feature>
<name>A0A1B6GAG8_9HEMI</name>
<protein>
    <recommendedName>
        <fullName evidence="6">DNA cross-link repair 1A protein</fullName>
    </recommendedName>
    <alternativeName>
        <fullName evidence="7">SNM1 homolog A</fullName>
    </alternativeName>
</protein>
<dbReference type="Gene3D" id="3.60.15.10">
    <property type="entry name" value="Ribonuclease Z/Hydroxyacylglutathione hydrolase-like"/>
    <property type="match status" value="1"/>
</dbReference>
<evidence type="ECO:0000256" key="7">
    <source>
        <dbReference type="ARBA" id="ARBA00078423"/>
    </source>
</evidence>
<dbReference type="PANTHER" id="PTHR23240:SF6">
    <property type="entry name" value="DNA CROSS-LINK REPAIR 1A PROTEIN"/>
    <property type="match status" value="1"/>
</dbReference>
<dbReference type="FunFam" id="3.60.15.10:FF:000010">
    <property type="entry name" value="DNA cross-link repair 1A"/>
    <property type="match status" value="1"/>
</dbReference>
<dbReference type="GO" id="GO:0005634">
    <property type="term" value="C:nucleus"/>
    <property type="evidence" value="ECO:0007669"/>
    <property type="project" value="UniProtKB-SubCell"/>
</dbReference>
<sequence length="368" mass="42274">SSDTSLSYMGLPGRQCPFYKRIPDTPFAVDAFQYWNIPGVKMYFLSHFHSDHYIGLKKSFPFPIYCTQITANLVHMKLRVAEKFLRVLELNKPEIICGVEVTALDANHCPGSVMFLFSLTNGRNYLHVGDFRASRAMTHQPSLRSITITKLFLDTTYCNPQYCFPTQEEVIGRIVDIVREHVQEHPRTLVVCGSYTIGKEKVFLGIAEAMNWRVWARPEKQRIFTCLDDSRINSRLVKDFRLANVHVLPMGSIQIRPLQQHLQTCQGVFSHVIGVKPTGWELNSASHSFKATHKDNIKIYGVPYSEHSSFTELRDFVQFLQPHEVVPTVNVGNAAARTKMNKYFSDWLKSNGRNQSTEKQMKVSQYFK</sequence>
<dbReference type="InterPro" id="IPR036866">
    <property type="entry name" value="RibonucZ/Hydroxyglut_hydro"/>
</dbReference>
<feature type="non-terminal residue" evidence="9">
    <location>
        <position position="1"/>
    </location>
</feature>
<keyword evidence="5" id="KW-0539">Nucleus</keyword>
<dbReference type="GO" id="GO:0003684">
    <property type="term" value="F:damaged DNA binding"/>
    <property type="evidence" value="ECO:0007669"/>
    <property type="project" value="TreeGrafter"/>
</dbReference>
<dbReference type="GO" id="GO:0036297">
    <property type="term" value="P:interstrand cross-link repair"/>
    <property type="evidence" value="ECO:0007669"/>
    <property type="project" value="TreeGrafter"/>
</dbReference>
<reference evidence="9" key="1">
    <citation type="submission" date="2015-11" db="EMBL/GenBank/DDBJ databases">
        <title>De novo transcriptome assembly of four potential Pierce s Disease insect vectors from Arizona vineyards.</title>
        <authorList>
            <person name="Tassone E.E."/>
        </authorList>
    </citation>
    <scope>NUCLEOTIDE SEQUENCE</scope>
</reference>
<organism evidence="9">
    <name type="scientific">Cuerna arida</name>
    <dbReference type="NCBI Taxonomy" id="1464854"/>
    <lineage>
        <taxon>Eukaryota</taxon>
        <taxon>Metazoa</taxon>
        <taxon>Ecdysozoa</taxon>
        <taxon>Arthropoda</taxon>
        <taxon>Hexapoda</taxon>
        <taxon>Insecta</taxon>
        <taxon>Pterygota</taxon>
        <taxon>Neoptera</taxon>
        <taxon>Paraneoptera</taxon>
        <taxon>Hemiptera</taxon>
        <taxon>Auchenorrhyncha</taxon>
        <taxon>Membracoidea</taxon>
        <taxon>Cicadellidae</taxon>
        <taxon>Cicadellinae</taxon>
        <taxon>Proconiini</taxon>
        <taxon>Cuerna</taxon>
    </lineage>
</organism>
<evidence type="ECO:0000256" key="3">
    <source>
        <dbReference type="ARBA" id="ARBA00022763"/>
    </source>
</evidence>
<dbReference type="GO" id="GO:0006303">
    <property type="term" value="P:double-strand break repair via nonhomologous end joining"/>
    <property type="evidence" value="ECO:0007669"/>
    <property type="project" value="TreeGrafter"/>
</dbReference>
<dbReference type="Gene3D" id="3.40.50.12650">
    <property type="match status" value="1"/>
</dbReference>
<evidence type="ECO:0000256" key="6">
    <source>
        <dbReference type="ARBA" id="ARBA00069609"/>
    </source>
</evidence>
<gene>
    <name evidence="9" type="ORF">g.5294</name>
</gene>